<evidence type="ECO:0000256" key="2">
    <source>
        <dbReference type="ARBA" id="ARBA00008239"/>
    </source>
</evidence>
<feature type="region of interest" description="A; substrate-binding" evidence="8">
    <location>
        <begin position="1"/>
        <end position="338"/>
    </location>
</feature>
<dbReference type="SUPFAM" id="SSF55874">
    <property type="entry name" value="ATPase domain of HSP90 chaperone/DNA topoisomerase II/histidine kinase"/>
    <property type="match status" value="1"/>
</dbReference>
<feature type="binding site" evidence="9">
    <location>
        <position position="169"/>
    </location>
    <ligand>
        <name>ATP</name>
        <dbReference type="ChEBI" id="CHEBI:30616"/>
    </ligand>
</feature>
<evidence type="ECO:0000256" key="4">
    <source>
        <dbReference type="ARBA" id="ARBA00022741"/>
    </source>
</evidence>
<dbReference type="AlphaFoldDB" id="A0A968KQM3"/>
<evidence type="ECO:0000256" key="6">
    <source>
        <dbReference type="ARBA" id="ARBA00023016"/>
    </source>
</evidence>
<dbReference type="PIRSF" id="PIRSF002583">
    <property type="entry name" value="Hsp90"/>
    <property type="match status" value="1"/>
</dbReference>
<dbReference type="Proteomes" id="UP000711995">
    <property type="component" value="Unassembled WGS sequence"/>
</dbReference>
<feature type="domain" description="Histidine kinase/HSP90-like ATPase" evidence="10">
    <location>
        <begin position="24"/>
        <end position="179"/>
    </location>
</feature>
<dbReference type="RefSeq" id="WP_167699553.1">
    <property type="nucleotide sequence ID" value="NZ_CP118174.1"/>
</dbReference>
<dbReference type="CDD" id="cd16927">
    <property type="entry name" value="HATPase_Hsp90-like"/>
    <property type="match status" value="1"/>
</dbReference>
<dbReference type="Gene3D" id="3.40.50.11260">
    <property type="match status" value="1"/>
</dbReference>
<feature type="binding site" evidence="9">
    <location>
        <position position="338"/>
    </location>
    <ligand>
        <name>ATP</name>
        <dbReference type="ChEBI" id="CHEBI:30616"/>
    </ligand>
</feature>
<dbReference type="NCBIfam" id="NF003555">
    <property type="entry name" value="PRK05218.1"/>
    <property type="match status" value="1"/>
</dbReference>
<keyword evidence="7 8" id="KW-0143">Chaperone</keyword>
<name>A0A968KQM3_9SPIO</name>
<keyword evidence="6 8" id="KW-0346">Stress response</keyword>
<feature type="binding site" evidence="9">
    <location>
        <position position="77"/>
    </location>
    <ligand>
        <name>ATP</name>
        <dbReference type="ChEBI" id="CHEBI:30616"/>
    </ligand>
</feature>
<dbReference type="GO" id="GO:0005737">
    <property type="term" value="C:cytoplasm"/>
    <property type="evidence" value="ECO:0007669"/>
    <property type="project" value="UniProtKB-SubCell"/>
</dbReference>
<evidence type="ECO:0000256" key="8">
    <source>
        <dbReference type="HAMAP-Rule" id="MF_00505"/>
    </source>
</evidence>
<dbReference type="InterPro" id="IPR003594">
    <property type="entry name" value="HATPase_dom"/>
</dbReference>
<evidence type="ECO:0000256" key="5">
    <source>
        <dbReference type="ARBA" id="ARBA00022840"/>
    </source>
</evidence>
<dbReference type="SUPFAM" id="SSF110942">
    <property type="entry name" value="HSP90 C-terminal domain"/>
    <property type="match status" value="1"/>
</dbReference>
<comment type="subcellular location">
    <subcellularLocation>
        <location evidence="1 8">Cytoplasm</location>
    </subcellularLocation>
</comment>
<dbReference type="GO" id="GO:0005524">
    <property type="term" value="F:ATP binding"/>
    <property type="evidence" value="ECO:0007669"/>
    <property type="project" value="UniProtKB-UniRule"/>
</dbReference>
<sequence length="622" mass="71171">MAKKEFKAEVDKLLKLIIHSLYSHNEIFLRELISNAGDALDKMKFLHLTDDAFKSEAFEGRIDIHLNEKEKMITISDNGIGMNEDDLNDNLGKIAHSGTKLFAEQLTGDAQKDSNLIGQFGVGFYSVFMVAHKVEVISRKAGSDQAFKWSSDGQSGYTTESAEREGHGTTIICHLNDEHVEYAQQYRVSSLIEKYSNFIAFPIFLHYEEQEYTPEGEEPKPATMVERQANSAKAIWKRSKNEISSEEYNEFYQTLSGETDAPLFHMHTRAEGSLEYTTLFYIPAKAPYDLYRADYRPGVKLYVKRVFITDDDKELLPIYLRFIRGVIDSEDLPLNVSREILQQNRILTNIKGASVKKILTEIKKLATDDPQKFEQFVEHYNRPMKEGLYSDFVNKADLLEIVRFKSTNHDSEWTSLAQYKDRMSEEQKSIYYLCGDNPEAVRNNPLVHAYKKKGFEVLLLSDEMDQMVMPMVQDYQGLPLKAINKSDADEGLFDSEKDEEAIKAVEGIVEKLQEALADRIKEVRLSSRLDEAPSAIVSSDDDMTLQMSRMFQMMGQEAPEVKPILEINPKHEMIQMLAVTEDKALIQDYATLLLDGAYLAEGAPIKEPARFTQLMFKYLKNK</sequence>
<comment type="subunit">
    <text evidence="8">Homodimer.</text>
</comment>
<dbReference type="PRINTS" id="PR00775">
    <property type="entry name" value="HEATSHOCK90"/>
</dbReference>
<dbReference type="InterPro" id="IPR020568">
    <property type="entry name" value="Ribosomal_Su5_D2-typ_SF"/>
</dbReference>
<evidence type="ECO:0000256" key="3">
    <source>
        <dbReference type="ARBA" id="ARBA00022490"/>
    </source>
</evidence>
<dbReference type="HAMAP" id="MF_00505">
    <property type="entry name" value="HSP90"/>
    <property type="match status" value="1"/>
</dbReference>
<keyword evidence="12" id="KW-1185">Reference proteome</keyword>
<dbReference type="SUPFAM" id="SSF54211">
    <property type="entry name" value="Ribosomal protein S5 domain 2-like"/>
    <property type="match status" value="1"/>
</dbReference>
<feature type="binding site" evidence="9">
    <location>
        <position position="35"/>
    </location>
    <ligand>
        <name>ATP</name>
        <dbReference type="ChEBI" id="CHEBI:30616"/>
    </ligand>
</feature>
<keyword evidence="3 8" id="KW-0963">Cytoplasm</keyword>
<dbReference type="InterPro" id="IPR001404">
    <property type="entry name" value="Hsp90_fam"/>
</dbReference>
<feature type="region of interest" description="C" evidence="8">
    <location>
        <begin position="550"/>
        <end position="622"/>
    </location>
</feature>
<dbReference type="InterPro" id="IPR037196">
    <property type="entry name" value="HSP90_C"/>
</dbReference>
<dbReference type="Gene3D" id="3.30.565.10">
    <property type="entry name" value="Histidine kinase-like ATPase, C-terminal domain"/>
    <property type="match status" value="1"/>
</dbReference>
<dbReference type="InterPro" id="IPR020575">
    <property type="entry name" value="Hsp90_N"/>
</dbReference>
<feature type="binding site" evidence="9">
    <location>
        <position position="90"/>
    </location>
    <ligand>
        <name>ATP</name>
        <dbReference type="ChEBI" id="CHEBI:30616"/>
    </ligand>
</feature>
<dbReference type="FunFam" id="3.30.565.10:FF:000009">
    <property type="entry name" value="Molecular chaperone HtpG"/>
    <property type="match status" value="1"/>
</dbReference>
<dbReference type="Pfam" id="PF00183">
    <property type="entry name" value="HSP90"/>
    <property type="match status" value="1"/>
</dbReference>
<reference evidence="11 12" key="1">
    <citation type="submission" date="2020-03" db="EMBL/GenBank/DDBJ databases">
        <title>Spirochaetal bacteria isolated from arthropods constitute a novel genus Entomospira genus novum within the order Spirochaetales.</title>
        <authorList>
            <person name="Grana-Miraglia L."/>
            <person name="Sikutova S."/>
            <person name="Fingerle V."/>
            <person name="Sing A."/>
            <person name="Castillo-Ramirez S."/>
            <person name="Margos G."/>
            <person name="Rudolf I."/>
        </authorList>
    </citation>
    <scope>NUCLEOTIDE SEQUENCE [LARGE SCALE GENOMIC DNA]</scope>
    <source>
        <strain evidence="11 12">BR193</strain>
    </source>
</reference>
<dbReference type="Pfam" id="PF13589">
    <property type="entry name" value="HATPase_c_3"/>
    <property type="match status" value="1"/>
</dbReference>
<dbReference type="SMART" id="SM00387">
    <property type="entry name" value="HATPase_c"/>
    <property type="match status" value="1"/>
</dbReference>
<comment type="function">
    <text evidence="8">Molecular chaperone. Has ATPase activity.</text>
</comment>
<keyword evidence="5 8" id="KW-0067">ATP-binding</keyword>
<dbReference type="GO" id="GO:0140662">
    <property type="term" value="F:ATP-dependent protein folding chaperone"/>
    <property type="evidence" value="ECO:0007669"/>
    <property type="project" value="InterPro"/>
</dbReference>
<comment type="similarity">
    <text evidence="2 8">Belongs to the heat shock protein 90 family.</text>
</comment>
<evidence type="ECO:0000313" key="12">
    <source>
        <dbReference type="Proteomes" id="UP000711995"/>
    </source>
</evidence>
<feature type="binding site" evidence="9">
    <location>
        <begin position="119"/>
        <end position="124"/>
    </location>
    <ligand>
        <name>ATP</name>
        <dbReference type="ChEBI" id="CHEBI:30616"/>
    </ligand>
</feature>
<evidence type="ECO:0000259" key="10">
    <source>
        <dbReference type="SMART" id="SM00387"/>
    </source>
</evidence>
<protein>
    <recommendedName>
        <fullName evidence="8">Chaperone protein HtpG</fullName>
    </recommendedName>
    <alternativeName>
        <fullName evidence="8">Heat shock protein HtpG</fullName>
    </alternativeName>
    <alternativeName>
        <fullName evidence="8">High temperature protein G</fullName>
    </alternativeName>
</protein>
<dbReference type="PANTHER" id="PTHR11528">
    <property type="entry name" value="HEAT SHOCK PROTEIN 90 FAMILY MEMBER"/>
    <property type="match status" value="1"/>
</dbReference>
<feature type="binding site" evidence="9">
    <location>
        <position position="31"/>
    </location>
    <ligand>
        <name>ATP</name>
        <dbReference type="ChEBI" id="CHEBI:30616"/>
    </ligand>
</feature>
<gene>
    <name evidence="8 11" type="primary">htpG</name>
    <name evidence="11" type="ORF">HCT14_00200</name>
</gene>
<organism evidence="11 12">
    <name type="scientific">Entomospira entomophila</name>
    <dbReference type="NCBI Taxonomy" id="2719988"/>
    <lineage>
        <taxon>Bacteria</taxon>
        <taxon>Pseudomonadati</taxon>
        <taxon>Spirochaetota</taxon>
        <taxon>Spirochaetia</taxon>
        <taxon>Spirochaetales</taxon>
        <taxon>Spirochaetaceae</taxon>
        <taxon>Entomospira</taxon>
    </lineage>
</organism>
<feature type="binding site" evidence="9">
    <location>
        <position position="82"/>
    </location>
    <ligand>
        <name>ATP</name>
        <dbReference type="ChEBI" id="CHEBI:30616"/>
    </ligand>
</feature>
<proteinExistence type="inferred from homology"/>
<comment type="caution">
    <text evidence="8">Lacks conserved residue(s) required for the propagation of feature annotation.</text>
</comment>
<evidence type="ECO:0000256" key="7">
    <source>
        <dbReference type="ARBA" id="ARBA00023186"/>
    </source>
</evidence>
<keyword evidence="4 8" id="KW-0547">Nucleotide-binding</keyword>
<dbReference type="Gene3D" id="1.20.120.790">
    <property type="entry name" value="Heat shock protein 90, C-terminal domain"/>
    <property type="match status" value="1"/>
</dbReference>
<dbReference type="GO" id="GO:0051082">
    <property type="term" value="F:unfolded protein binding"/>
    <property type="evidence" value="ECO:0007669"/>
    <property type="project" value="UniProtKB-UniRule"/>
</dbReference>
<dbReference type="GO" id="GO:0016887">
    <property type="term" value="F:ATP hydrolysis activity"/>
    <property type="evidence" value="ECO:0007669"/>
    <property type="project" value="InterPro"/>
</dbReference>
<dbReference type="EMBL" id="JAATLJ010000001">
    <property type="protein sequence ID" value="NIZ39944.1"/>
    <property type="molecule type" value="Genomic_DNA"/>
</dbReference>
<evidence type="ECO:0000256" key="1">
    <source>
        <dbReference type="ARBA" id="ARBA00004496"/>
    </source>
</evidence>
<dbReference type="InterPro" id="IPR036890">
    <property type="entry name" value="HATPase_C_sf"/>
</dbReference>
<dbReference type="Gene3D" id="3.30.230.80">
    <property type="match status" value="1"/>
</dbReference>
<evidence type="ECO:0000313" key="11">
    <source>
        <dbReference type="EMBL" id="NIZ39944.1"/>
    </source>
</evidence>
<comment type="caution">
    <text evidence="11">The sequence shown here is derived from an EMBL/GenBank/DDBJ whole genome shotgun (WGS) entry which is preliminary data.</text>
</comment>
<feature type="binding site" evidence="9">
    <location>
        <begin position="97"/>
        <end position="98"/>
    </location>
    <ligand>
        <name>ATP</name>
        <dbReference type="ChEBI" id="CHEBI:30616"/>
    </ligand>
</feature>
<accession>A0A968KQM3</accession>
<evidence type="ECO:0000256" key="9">
    <source>
        <dbReference type="PIRSR" id="PIRSR002583-1"/>
    </source>
</evidence>